<dbReference type="STRING" id="200324.A0A2N5VI88"/>
<evidence type="ECO:0000313" key="4">
    <source>
        <dbReference type="EMBL" id="PLW49707.1"/>
    </source>
</evidence>
<name>A0A2N5VI88_9BASI</name>
<dbReference type="EMBL" id="PGCI01000191">
    <property type="protein sequence ID" value="PLW34769.1"/>
    <property type="molecule type" value="Genomic_DNA"/>
</dbReference>
<feature type="domain" description="PROCT" evidence="1">
    <location>
        <begin position="1"/>
        <end position="75"/>
    </location>
</feature>
<evidence type="ECO:0000313" key="3">
    <source>
        <dbReference type="EMBL" id="PLW34769.1"/>
    </source>
</evidence>
<comment type="caution">
    <text evidence="4">The sequence shown here is derived from an EMBL/GenBank/DDBJ whole genome shotgun (WGS) entry which is preliminary data.</text>
</comment>
<dbReference type="Proteomes" id="UP000235388">
    <property type="component" value="Unassembled WGS sequence"/>
</dbReference>
<gene>
    <name evidence="4" type="ORF">PCANC_10441</name>
    <name evidence="2" type="ORF">PCANC_18788</name>
    <name evidence="3" type="ORF">PCASD_12958</name>
</gene>
<dbReference type="Pfam" id="PF08084">
    <property type="entry name" value="PROCT"/>
    <property type="match status" value="1"/>
</dbReference>
<evidence type="ECO:0000313" key="5">
    <source>
        <dbReference type="Proteomes" id="UP000235388"/>
    </source>
</evidence>
<evidence type="ECO:0000313" key="6">
    <source>
        <dbReference type="Proteomes" id="UP000235392"/>
    </source>
</evidence>
<evidence type="ECO:0000313" key="2">
    <source>
        <dbReference type="EMBL" id="PLW11182.1"/>
    </source>
</evidence>
<dbReference type="OrthoDB" id="1931567at2759"/>
<proteinExistence type="predicted"/>
<sequence length="83" mass="9509">MSQRVQLLLSDRILGSTFVPQDGIWNYWVGLGPRFQRTTEYTMTLAGQPIPFRDPSDRPNHFSAFQNIAVEEEAMIESAYPFA</sequence>
<dbReference type="Gene3D" id="3.40.140.10">
    <property type="entry name" value="Cytidine Deaminase, domain 2"/>
    <property type="match status" value="1"/>
</dbReference>
<reference evidence="5 6" key="1">
    <citation type="submission" date="2017-11" db="EMBL/GenBank/DDBJ databases">
        <title>De novo assembly and phasing of dikaryotic genomes from two isolates of Puccinia coronata f. sp. avenae, the causal agent of oat crown rust.</title>
        <authorList>
            <person name="Miller M.E."/>
            <person name="Zhang Y."/>
            <person name="Omidvar V."/>
            <person name="Sperschneider J."/>
            <person name="Schwessinger B."/>
            <person name="Raley C."/>
            <person name="Palmer J.M."/>
            <person name="Garnica D."/>
            <person name="Upadhyaya N."/>
            <person name="Rathjen J."/>
            <person name="Taylor J.M."/>
            <person name="Park R.F."/>
            <person name="Dodds P.N."/>
            <person name="Hirsch C.D."/>
            <person name="Kianian S.F."/>
            <person name="Figueroa M."/>
        </authorList>
    </citation>
    <scope>NUCLEOTIDE SEQUENCE [LARGE SCALE GENOMIC DNA]</scope>
    <source>
        <strain evidence="4">12NC29</strain>
        <strain evidence="3">12SD80</strain>
    </source>
</reference>
<dbReference type="EMBL" id="PGCJ01001029">
    <property type="protein sequence ID" value="PLW11182.1"/>
    <property type="molecule type" value="Genomic_DNA"/>
</dbReference>
<dbReference type="AlphaFoldDB" id="A0A2N5VI88"/>
<dbReference type="EMBL" id="PGCJ01000094">
    <property type="protein sequence ID" value="PLW49707.1"/>
    <property type="molecule type" value="Genomic_DNA"/>
</dbReference>
<organism evidence="4 5">
    <name type="scientific">Puccinia coronata f. sp. avenae</name>
    <dbReference type="NCBI Taxonomy" id="200324"/>
    <lineage>
        <taxon>Eukaryota</taxon>
        <taxon>Fungi</taxon>
        <taxon>Dikarya</taxon>
        <taxon>Basidiomycota</taxon>
        <taxon>Pucciniomycotina</taxon>
        <taxon>Pucciniomycetes</taxon>
        <taxon>Pucciniales</taxon>
        <taxon>Pucciniaceae</taxon>
        <taxon>Puccinia</taxon>
    </lineage>
</organism>
<dbReference type="InterPro" id="IPR012984">
    <property type="entry name" value="PROCT"/>
</dbReference>
<evidence type="ECO:0000259" key="1">
    <source>
        <dbReference type="Pfam" id="PF08084"/>
    </source>
</evidence>
<keyword evidence="5" id="KW-1185">Reference proteome</keyword>
<dbReference type="Proteomes" id="UP000235392">
    <property type="component" value="Unassembled WGS sequence"/>
</dbReference>
<accession>A0A2N5VI88</accession>
<protein>
    <recommendedName>
        <fullName evidence="1">PROCT domain-containing protein</fullName>
    </recommendedName>
</protein>